<dbReference type="Gene3D" id="3.30.420.10">
    <property type="entry name" value="Ribonuclease H-like superfamily/Ribonuclease H"/>
    <property type="match status" value="1"/>
</dbReference>
<reference evidence="2 3" key="1">
    <citation type="submission" date="2023-02" db="EMBL/GenBank/DDBJ databases">
        <title>LHISI_Scaffold_Assembly.</title>
        <authorList>
            <person name="Stuart O.P."/>
            <person name="Cleave R."/>
            <person name="Magrath M.J.L."/>
            <person name="Mikheyev A.S."/>
        </authorList>
    </citation>
    <scope>NUCLEOTIDE SEQUENCE [LARGE SCALE GENOMIC DNA]</scope>
    <source>
        <strain evidence="2">Daus_M_001</strain>
        <tissue evidence="2">Leg muscle</tissue>
    </source>
</reference>
<sequence length="767" mass="86138">MADRLACSLPTKANRAQSPLGHRIFTSRNSARRCRWSVDFLGNLPFPPPLNFGAAPYSLQLSSSALKTSMLRAAQISSLTPLISFYFGSCLHSPVPVYEDVPETRCRVTSHGRGPNILYKLFHSRRDANEWTPDSRFGPGGTVQSKVARRMLGWVHGKGHGRFLLIPSPNHSVSNDLAVDEALSPLTYLHLPVTSLSALFSKTERDGDLEWAETAKGHPSTSPRQALKERTRVELEPATVNIAPWSRIRRHLTGPGFAGTRLCSAGKHHRKQHLQCSQKFSHVYGHEERKHMAVFTINHRVGNYTEMKEPLTPRTTAALAGKMVSLNSNTLDSISQVAGTIIQLQLKKMCLVTVVKDSTKRVRLKIAMGETHQHDVLARVDANYFMGTRELSRFVRISKTRVLRILSQQKLHPCHVVLHQALQEGDIHQRVQFCRFVLMSERDDSNFLENILFNHNATFANNGRHQRQWKVGDYVIGPYFIQGTMTCCTYTHFLRETLPALLEDKRSARHTSLFVRRLGHSGAVRWPARSPDLTPLEFFLLVTLKSRIFSTVPTTLEDMEERIVAVYRGITSVTLQATRRWLHQRLKMCVAFNVTSRINEPCFRMWENRVRRCRWSVGFLGDLPFPPPIHSGAAPLKSFPPSSSPKTSIYGENDINIRFACLIPLKSHSTQIHPRPCERGASSRARDHVEQAPLTSSSIQLTEVAYTTRSAARVCKKGLPKGQGEGRDGVSPSSPPTNNTTHLSTISNKPTRSPALGIAIALRRQDT</sequence>
<dbReference type="PANTHER" id="PTHR47326">
    <property type="entry name" value="TRANSPOSABLE ELEMENT TC3 TRANSPOSASE-LIKE PROTEIN"/>
    <property type="match status" value="1"/>
</dbReference>
<gene>
    <name evidence="2" type="ORF">PR048_032912</name>
</gene>
<evidence type="ECO:0000313" key="2">
    <source>
        <dbReference type="EMBL" id="KAJ8867050.1"/>
    </source>
</evidence>
<keyword evidence="3" id="KW-1185">Reference proteome</keyword>
<protein>
    <submittedName>
        <fullName evidence="2">Uncharacterized protein</fullName>
    </submittedName>
</protein>
<feature type="compositionally biased region" description="Polar residues" evidence="1">
    <location>
        <begin position="736"/>
        <end position="751"/>
    </location>
</feature>
<dbReference type="InterPro" id="IPR036397">
    <property type="entry name" value="RNaseH_sf"/>
</dbReference>
<dbReference type="Proteomes" id="UP001159363">
    <property type="component" value="Chromosome 15"/>
</dbReference>
<evidence type="ECO:0000313" key="3">
    <source>
        <dbReference type="Proteomes" id="UP001159363"/>
    </source>
</evidence>
<evidence type="ECO:0000256" key="1">
    <source>
        <dbReference type="SAM" id="MobiDB-lite"/>
    </source>
</evidence>
<dbReference type="PANTHER" id="PTHR47326:SF1">
    <property type="entry name" value="HTH PSQ-TYPE DOMAIN-CONTAINING PROTEIN"/>
    <property type="match status" value="1"/>
</dbReference>
<accession>A0ABQ9G3J8</accession>
<feature type="region of interest" description="Disordered" evidence="1">
    <location>
        <begin position="672"/>
        <end position="694"/>
    </location>
</feature>
<feature type="region of interest" description="Disordered" evidence="1">
    <location>
        <begin position="718"/>
        <end position="755"/>
    </location>
</feature>
<dbReference type="EMBL" id="JARBHB010000016">
    <property type="protein sequence ID" value="KAJ8867050.1"/>
    <property type="molecule type" value="Genomic_DNA"/>
</dbReference>
<comment type="caution">
    <text evidence="2">The sequence shown here is derived from an EMBL/GenBank/DDBJ whole genome shotgun (WGS) entry which is preliminary data.</text>
</comment>
<organism evidence="2 3">
    <name type="scientific">Dryococelus australis</name>
    <dbReference type="NCBI Taxonomy" id="614101"/>
    <lineage>
        <taxon>Eukaryota</taxon>
        <taxon>Metazoa</taxon>
        <taxon>Ecdysozoa</taxon>
        <taxon>Arthropoda</taxon>
        <taxon>Hexapoda</taxon>
        <taxon>Insecta</taxon>
        <taxon>Pterygota</taxon>
        <taxon>Neoptera</taxon>
        <taxon>Polyneoptera</taxon>
        <taxon>Phasmatodea</taxon>
        <taxon>Verophasmatodea</taxon>
        <taxon>Anareolatae</taxon>
        <taxon>Phasmatidae</taxon>
        <taxon>Eurycanthinae</taxon>
        <taxon>Dryococelus</taxon>
    </lineage>
</organism>
<proteinExistence type="predicted"/>
<name>A0ABQ9G3J8_9NEOP</name>